<evidence type="ECO:0000313" key="1">
    <source>
        <dbReference type="EMBL" id="CAK7943713.1"/>
    </source>
</evidence>
<dbReference type="AlphaFoldDB" id="A0AAV1VCF8"/>
<accession>A0AAV1VCF8</accession>
<protein>
    <submittedName>
        <fullName evidence="1">Uncharacterized protein</fullName>
    </submittedName>
</protein>
<reference evidence="1" key="1">
    <citation type="submission" date="2024-01" db="EMBL/GenBank/DDBJ databases">
        <authorList>
            <person name="Webb A."/>
        </authorList>
    </citation>
    <scope>NUCLEOTIDE SEQUENCE</scope>
    <source>
        <strain evidence="1">Pm1</strain>
    </source>
</reference>
<gene>
    <name evidence="1" type="ORF">PM001_LOCUS28863</name>
</gene>
<proteinExistence type="predicted"/>
<dbReference type="EMBL" id="CAKLBY020000303">
    <property type="protein sequence ID" value="CAK7943713.1"/>
    <property type="molecule type" value="Genomic_DNA"/>
</dbReference>
<organism evidence="1 2">
    <name type="scientific">Peronospora matthiolae</name>
    <dbReference type="NCBI Taxonomy" id="2874970"/>
    <lineage>
        <taxon>Eukaryota</taxon>
        <taxon>Sar</taxon>
        <taxon>Stramenopiles</taxon>
        <taxon>Oomycota</taxon>
        <taxon>Peronosporomycetes</taxon>
        <taxon>Peronosporales</taxon>
        <taxon>Peronosporaceae</taxon>
        <taxon>Peronospora</taxon>
    </lineage>
</organism>
<comment type="caution">
    <text evidence="1">The sequence shown here is derived from an EMBL/GenBank/DDBJ whole genome shotgun (WGS) entry which is preliminary data.</text>
</comment>
<name>A0AAV1VCF8_9STRA</name>
<sequence length="60" mass="6752">MSVARSMVAALRLPGLDRGWLLRLCFTLTWLDGTSNGTRRTWSKHVEEGKHAQVRLDVGT</sequence>
<dbReference type="Proteomes" id="UP001162060">
    <property type="component" value="Unassembled WGS sequence"/>
</dbReference>
<evidence type="ECO:0000313" key="2">
    <source>
        <dbReference type="Proteomes" id="UP001162060"/>
    </source>
</evidence>